<dbReference type="AlphaFoldDB" id="A0A9P9XQ02"/>
<proteinExistence type="predicted"/>
<feature type="compositionally biased region" description="Polar residues" evidence="1">
    <location>
        <begin position="1"/>
        <end position="18"/>
    </location>
</feature>
<evidence type="ECO:0000256" key="1">
    <source>
        <dbReference type="SAM" id="MobiDB-lite"/>
    </source>
</evidence>
<reference evidence="2" key="1">
    <citation type="submission" date="2019-01" db="EMBL/GenBank/DDBJ databases">
        <title>Colletotrichum abscissum LGMF1257.</title>
        <authorList>
            <person name="Baroncelli R."/>
        </authorList>
    </citation>
    <scope>NUCLEOTIDE SEQUENCE</scope>
    <source>
        <strain evidence="2">Ca142</strain>
    </source>
</reference>
<evidence type="ECO:0000313" key="3">
    <source>
        <dbReference type="Proteomes" id="UP001056436"/>
    </source>
</evidence>
<sequence length="124" mass="14305">MEGTTLLNLSTRPSSLTKQHYREAKRTGKQSVHDGHRHHNRSQTLAQGLWPGVDQRPHRVRQKRAWMSSFQRRAMTMNHGELSCERQVLPSSRAGRKQVMTRSRRFGSGSLMQDIGNRKKKGCK</sequence>
<feature type="compositionally biased region" description="Basic and acidic residues" evidence="1">
    <location>
        <begin position="20"/>
        <end position="34"/>
    </location>
</feature>
<dbReference type="EMBL" id="SDAQ01000006">
    <property type="protein sequence ID" value="KAI3557784.1"/>
    <property type="molecule type" value="Genomic_DNA"/>
</dbReference>
<keyword evidence="3" id="KW-1185">Reference proteome</keyword>
<feature type="region of interest" description="Disordered" evidence="1">
    <location>
        <begin position="91"/>
        <end position="124"/>
    </location>
</feature>
<dbReference type="Proteomes" id="UP001056436">
    <property type="component" value="Unassembled WGS sequence"/>
</dbReference>
<organism evidence="2 3">
    <name type="scientific">Colletotrichum abscissum</name>
    <dbReference type="NCBI Taxonomy" id="1671311"/>
    <lineage>
        <taxon>Eukaryota</taxon>
        <taxon>Fungi</taxon>
        <taxon>Dikarya</taxon>
        <taxon>Ascomycota</taxon>
        <taxon>Pezizomycotina</taxon>
        <taxon>Sordariomycetes</taxon>
        <taxon>Hypocreomycetidae</taxon>
        <taxon>Glomerellales</taxon>
        <taxon>Glomerellaceae</taxon>
        <taxon>Colletotrichum</taxon>
        <taxon>Colletotrichum acutatum species complex</taxon>
    </lineage>
</organism>
<gene>
    <name evidence="2" type="ORF">CABS02_01966</name>
</gene>
<feature type="region of interest" description="Disordered" evidence="1">
    <location>
        <begin position="1"/>
        <end position="45"/>
    </location>
</feature>
<accession>A0A9P9XQ02</accession>
<comment type="caution">
    <text evidence="2">The sequence shown here is derived from an EMBL/GenBank/DDBJ whole genome shotgun (WGS) entry which is preliminary data.</text>
</comment>
<name>A0A9P9XQ02_9PEZI</name>
<protein>
    <submittedName>
        <fullName evidence="2">Uncharacterized protein</fullName>
    </submittedName>
</protein>
<evidence type="ECO:0000313" key="2">
    <source>
        <dbReference type="EMBL" id="KAI3557784.1"/>
    </source>
</evidence>